<evidence type="ECO:0000313" key="1">
    <source>
        <dbReference type="EMBL" id="RDS81071.1"/>
    </source>
</evidence>
<reference evidence="1 2" key="1">
    <citation type="submission" date="2018-07" db="EMBL/GenBank/DDBJ databases">
        <title>Dyella monticola sp. nov. and Dyella psychrodurans sp. nov. isolated from monsoon evergreen broad-leaved forest soil of Dinghu Mountain, China.</title>
        <authorList>
            <person name="Gao Z."/>
            <person name="Qiu L."/>
        </authorList>
    </citation>
    <scope>NUCLEOTIDE SEQUENCE [LARGE SCALE GENOMIC DNA]</scope>
    <source>
        <strain evidence="1 2">4MSK11</strain>
    </source>
</reference>
<organism evidence="1 2">
    <name type="scientific">Dyella psychrodurans</name>
    <dbReference type="NCBI Taxonomy" id="1927960"/>
    <lineage>
        <taxon>Bacteria</taxon>
        <taxon>Pseudomonadati</taxon>
        <taxon>Pseudomonadota</taxon>
        <taxon>Gammaproteobacteria</taxon>
        <taxon>Lysobacterales</taxon>
        <taxon>Rhodanobacteraceae</taxon>
        <taxon>Dyella</taxon>
    </lineage>
</organism>
<proteinExistence type="predicted"/>
<dbReference type="Proteomes" id="UP000255334">
    <property type="component" value="Unassembled WGS sequence"/>
</dbReference>
<comment type="caution">
    <text evidence="1">The sequence shown here is derived from an EMBL/GenBank/DDBJ whole genome shotgun (WGS) entry which is preliminary data.</text>
</comment>
<accession>A0A370WYH3</accession>
<evidence type="ECO:0000313" key="2">
    <source>
        <dbReference type="Proteomes" id="UP000255334"/>
    </source>
</evidence>
<gene>
    <name evidence="1" type="ORF">DWU99_18270</name>
</gene>
<name>A0A370WYH3_9GAMM</name>
<dbReference type="EMBL" id="QRBF01000008">
    <property type="protein sequence ID" value="RDS81071.1"/>
    <property type="molecule type" value="Genomic_DNA"/>
</dbReference>
<protein>
    <submittedName>
        <fullName evidence="1">Uncharacterized protein</fullName>
    </submittedName>
</protein>
<sequence length="126" mass="13204">MDFLCLRQNATCDFFDGFGSGGIVDTTLRCIKLQSARMEPLSIARWLGVVIGAIAGTTNGVALAFTGAEIGLLAGAIGPMTGVVIEGIAGGCAGRVTSFKPGATLDRNILHNLHRRDCRHTLSDRS</sequence>
<dbReference type="AlphaFoldDB" id="A0A370WYH3"/>
<keyword evidence="2" id="KW-1185">Reference proteome</keyword>